<evidence type="ECO:0008006" key="4">
    <source>
        <dbReference type="Google" id="ProtNLM"/>
    </source>
</evidence>
<name>A0ABQ3G613_9BURK</name>
<dbReference type="EMBL" id="BMYK01000011">
    <property type="protein sequence ID" value="GHC88767.1"/>
    <property type="molecule type" value="Genomic_DNA"/>
</dbReference>
<dbReference type="Gene3D" id="1.25.40.10">
    <property type="entry name" value="Tetratricopeptide repeat domain"/>
    <property type="match status" value="1"/>
</dbReference>
<keyword evidence="1" id="KW-0732">Signal</keyword>
<evidence type="ECO:0000256" key="1">
    <source>
        <dbReference type="SAM" id="SignalP"/>
    </source>
</evidence>
<reference evidence="3" key="1">
    <citation type="journal article" date="2019" name="Int. J. Syst. Evol. Microbiol.">
        <title>The Global Catalogue of Microorganisms (GCM) 10K type strain sequencing project: providing services to taxonomists for standard genome sequencing and annotation.</title>
        <authorList>
            <consortium name="The Broad Institute Genomics Platform"/>
            <consortium name="The Broad Institute Genome Sequencing Center for Infectious Disease"/>
            <person name="Wu L."/>
            <person name="Ma J."/>
        </authorList>
    </citation>
    <scope>NUCLEOTIDE SEQUENCE [LARGE SCALE GENOMIC DNA]</scope>
    <source>
        <strain evidence="3">KCTC 23314</strain>
    </source>
</reference>
<dbReference type="RefSeq" id="WP_229882923.1">
    <property type="nucleotide sequence ID" value="NZ_BMYK01000011.1"/>
</dbReference>
<accession>A0ABQ3G613</accession>
<comment type="caution">
    <text evidence="2">The sequence shown here is derived from an EMBL/GenBank/DDBJ whole genome shotgun (WGS) entry which is preliminary data.</text>
</comment>
<dbReference type="SUPFAM" id="SSF81901">
    <property type="entry name" value="HCP-like"/>
    <property type="match status" value="1"/>
</dbReference>
<gene>
    <name evidence="2" type="ORF">GCM10007320_35910</name>
</gene>
<protein>
    <recommendedName>
        <fullName evidence="4">Sel1 repeat family protein</fullName>
    </recommendedName>
</protein>
<proteinExistence type="predicted"/>
<sequence length="121" mass="12969">MPMHPSALALSTALLLGPVHAATPEQLYQLALEAQSERAYPQMLELLRRSARAGHVEAQEMLGLALLVGPAVYGPAVTADRCEALHWARQAFAQGSLVAWQQLVFLNRTRSAPAGRPACSG</sequence>
<evidence type="ECO:0000313" key="3">
    <source>
        <dbReference type="Proteomes" id="UP000626210"/>
    </source>
</evidence>
<feature type="chain" id="PRO_5046181901" description="Sel1 repeat family protein" evidence="1">
    <location>
        <begin position="22"/>
        <end position="121"/>
    </location>
</feature>
<dbReference type="InterPro" id="IPR011990">
    <property type="entry name" value="TPR-like_helical_dom_sf"/>
</dbReference>
<feature type="signal peptide" evidence="1">
    <location>
        <begin position="1"/>
        <end position="21"/>
    </location>
</feature>
<keyword evidence="3" id="KW-1185">Reference proteome</keyword>
<evidence type="ECO:0000313" key="2">
    <source>
        <dbReference type="EMBL" id="GHC88767.1"/>
    </source>
</evidence>
<dbReference type="Proteomes" id="UP000626210">
    <property type="component" value="Unassembled WGS sequence"/>
</dbReference>
<organism evidence="2 3">
    <name type="scientific">Pseudorhodoferax aquiterrae</name>
    <dbReference type="NCBI Taxonomy" id="747304"/>
    <lineage>
        <taxon>Bacteria</taxon>
        <taxon>Pseudomonadati</taxon>
        <taxon>Pseudomonadota</taxon>
        <taxon>Betaproteobacteria</taxon>
        <taxon>Burkholderiales</taxon>
        <taxon>Comamonadaceae</taxon>
    </lineage>
</organism>